<feature type="transmembrane region" description="Helical" evidence="1">
    <location>
        <begin position="105"/>
        <end position="125"/>
    </location>
</feature>
<feature type="transmembrane region" description="Helical" evidence="1">
    <location>
        <begin position="233"/>
        <end position="250"/>
    </location>
</feature>
<feature type="transmembrane region" description="Helical" evidence="1">
    <location>
        <begin position="355"/>
        <end position="383"/>
    </location>
</feature>
<accession>A0ABS1SSV9</accession>
<evidence type="ECO:0000313" key="3">
    <source>
        <dbReference type="Proteomes" id="UP000604898"/>
    </source>
</evidence>
<dbReference type="Proteomes" id="UP000604898">
    <property type="component" value="Unassembled WGS sequence"/>
</dbReference>
<feature type="transmembrane region" description="Helical" evidence="1">
    <location>
        <begin position="31"/>
        <end position="47"/>
    </location>
</feature>
<organism evidence="2 3">
    <name type="scientific">Shewanella schlegeliana</name>
    <dbReference type="NCBI Taxonomy" id="190308"/>
    <lineage>
        <taxon>Bacteria</taxon>
        <taxon>Pseudomonadati</taxon>
        <taxon>Pseudomonadota</taxon>
        <taxon>Gammaproteobacteria</taxon>
        <taxon>Alteromonadales</taxon>
        <taxon>Shewanellaceae</taxon>
        <taxon>Shewanella</taxon>
    </lineage>
</organism>
<dbReference type="EMBL" id="JAESVD010000001">
    <property type="protein sequence ID" value="MBL4911621.1"/>
    <property type="molecule type" value="Genomic_DNA"/>
</dbReference>
<sequence length="392" mass="45035">MNERSKIAQGFYVFVAGLSSGYALMPIYPSYILLTVAIATLFICTNLRVVRTNFLISVFLFVVFFIGCITSIQSIGNLTAVIKLQIVVLFSFVVVSTVKYERFVSLYITFMLIVSIVSLVLYTLVNFFDFNIHSYLPIIYNENDMGYYNGFVFFIFSSEYIQYRNTGFFWEPGIFSSYLTLAILLTKHVSLKRDLLITVILSLAVFSTYSTAGYILLLLALLAKFSSGFKTKVFILLFTFFSIIFIYLMSSEVIEFTRAYFPEVTNKFFVSESASIIDRVQSPIINLQAFLNNPMFGVGLNELNQIYLEKGDYAQSSTMTYYFGAFGVLGAFYTIMLLAGTVFTKFEKFDNFNGIIAFIMMLIILNKEPHMFFCFTYILIFYWSLKNVKEYK</sequence>
<comment type="caution">
    <text evidence="2">The sequence shown here is derived from an EMBL/GenBank/DDBJ whole genome shotgun (WGS) entry which is preliminary data.</text>
</comment>
<evidence type="ECO:0000256" key="1">
    <source>
        <dbReference type="SAM" id="Phobius"/>
    </source>
</evidence>
<proteinExistence type="predicted"/>
<keyword evidence="1" id="KW-1133">Transmembrane helix</keyword>
<keyword evidence="1" id="KW-0472">Membrane</keyword>
<feature type="transmembrane region" description="Helical" evidence="1">
    <location>
        <begin position="195"/>
        <end position="221"/>
    </location>
</feature>
<feature type="transmembrane region" description="Helical" evidence="1">
    <location>
        <begin position="321"/>
        <end position="343"/>
    </location>
</feature>
<dbReference type="RefSeq" id="WP_202719873.1">
    <property type="nucleotide sequence ID" value="NZ_JAESVD010000001.1"/>
</dbReference>
<keyword evidence="1" id="KW-0812">Transmembrane</keyword>
<gene>
    <name evidence="2" type="ORF">JMA39_00395</name>
</gene>
<feature type="transmembrane region" description="Helical" evidence="1">
    <location>
        <begin position="168"/>
        <end position="189"/>
    </location>
</feature>
<reference evidence="2 3" key="1">
    <citation type="submission" date="2021-01" db="EMBL/GenBank/DDBJ databases">
        <title>Genome sequence of Shewanella schlegeliana JCM 11561.</title>
        <authorList>
            <person name="Zhang H."/>
            <person name="Li C."/>
        </authorList>
    </citation>
    <scope>NUCLEOTIDE SEQUENCE [LARGE SCALE GENOMIC DNA]</scope>
    <source>
        <strain evidence="2 3">JCM 11561</strain>
    </source>
</reference>
<feature type="transmembrane region" description="Helical" evidence="1">
    <location>
        <begin position="54"/>
        <end position="72"/>
    </location>
</feature>
<name>A0ABS1SSV9_9GAMM</name>
<dbReference type="GO" id="GO:0016874">
    <property type="term" value="F:ligase activity"/>
    <property type="evidence" value="ECO:0007669"/>
    <property type="project" value="UniProtKB-KW"/>
</dbReference>
<keyword evidence="2" id="KW-0436">Ligase</keyword>
<feature type="transmembrane region" description="Helical" evidence="1">
    <location>
        <begin position="78"/>
        <end position="98"/>
    </location>
</feature>
<evidence type="ECO:0000313" key="2">
    <source>
        <dbReference type="EMBL" id="MBL4911621.1"/>
    </source>
</evidence>
<protein>
    <submittedName>
        <fullName evidence="2">O-antigen ligase family protein</fullName>
    </submittedName>
</protein>
<keyword evidence="3" id="KW-1185">Reference proteome</keyword>